<dbReference type="GO" id="GO:0006281">
    <property type="term" value="P:DNA repair"/>
    <property type="evidence" value="ECO:0007669"/>
    <property type="project" value="UniProtKB-KW"/>
</dbReference>
<feature type="coiled-coil region" evidence="13">
    <location>
        <begin position="356"/>
        <end position="383"/>
    </location>
</feature>
<evidence type="ECO:0000256" key="1">
    <source>
        <dbReference type="ARBA" id="ARBA00003373"/>
    </source>
</evidence>
<keyword evidence="8" id="KW-0804">Transcription</keyword>
<dbReference type="GO" id="GO:0006310">
    <property type="term" value="P:DNA recombination"/>
    <property type="evidence" value="ECO:0007669"/>
    <property type="project" value="UniProtKB-KW"/>
</dbReference>
<dbReference type="SUPFAM" id="SSF53067">
    <property type="entry name" value="Actin-like ATPase domain"/>
    <property type="match status" value="2"/>
</dbReference>
<evidence type="ECO:0000256" key="5">
    <source>
        <dbReference type="ARBA" id="ARBA00022763"/>
    </source>
</evidence>
<organism evidence="14 15">
    <name type="scientific">Frankliniella fusca</name>
    <dbReference type="NCBI Taxonomy" id="407009"/>
    <lineage>
        <taxon>Eukaryota</taxon>
        <taxon>Metazoa</taxon>
        <taxon>Ecdysozoa</taxon>
        <taxon>Arthropoda</taxon>
        <taxon>Hexapoda</taxon>
        <taxon>Insecta</taxon>
        <taxon>Pterygota</taxon>
        <taxon>Neoptera</taxon>
        <taxon>Paraneoptera</taxon>
        <taxon>Thysanoptera</taxon>
        <taxon>Terebrantia</taxon>
        <taxon>Thripoidea</taxon>
        <taxon>Thripidae</taxon>
        <taxon>Frankliniella</taxon>
    </lineage>
</organism>
<dbReference type="FunFam" id="3.30.420.40:FF:000048">
    <property type="entry name" value="ARP5 actin-related protein 5 homolog"/>
    <property type="match status" value="1"/>
</dbReference>
<dbReference type="SMART" id="SM00268">
    <property type="entry name" value="ACTIN"/>
    <property type="match status" value="1"/>
</dbReference>
<dbReference type="GO" id="GO:0019219">
    <property type="term" value="P:regulation of nucleobase-containing compound metabolic process"/>
    <property type="evidence" value="ECO:0007669"/>
    <property type="project" value="UniProtKB-ARBA"/>
</dbReference>
<dbReference type="Gene3D" id="3.30.420.40">
    <property type="match status" value="3"/>
</dbReference>
<evidence type="ECO:0000256" key="4">
    <source>
        <dbReference type="ARBA" id="ARBA00021612"/>
    </source>
</evidence>
<comment type="subcellular location">
    <subcellularLocation>
        <location evidence="2">Nucleus</location>
    </subcellularLocation>
</comment>
<comment type="similarity">
    <text evidence="3">Belongs to the actin family. ARP5 subfamily.</text>
</comment>
<gene>
    <name evidence="14" type="ORF">KUF71_020645</name>
</gene>
<evidence type="ECO:0000256" key="7">
    <source>
        <dbReference type="ARBA" id="ARBA00023054"/>
    </source>
</evidence>
<dbReference type="EMBL" id="JAHWGI010000215">
    <property type="protein sequence ID" value="KAK3910942.1"/>
    <property type="molecule type" value="Genomic_DNA"/>
</dbReference>
<evidence type="ECO:0000256" key="13">
    <source>
        <dbReference type="SAM" id="Coils"/>
    </source>
</evidence>
<keyword evidence="9" id="KW-0233">DNA recombination</keyword>
<dbReference type="Pfam" id="PF00022">
    <property type="entry name" value="Actin"/>
    <property type="match status" value="2"/>
</dbReference>
<dbReference type="GO" id="GO:0060255">
    <property type="term" value="P:regulation of macromolecule metabolic process"/>
    <property type="evidence" value="ECO:0007669"/>
    <property type="project" value="UniProtKB-ARBA"/>
</dbReference>
<name>A0AAE1LAF5_9NEOP</name>
<dbReference type="Proteomes" id="UP001219518">
    <property type="component" value="Unassembled WGS sequence"/>
</dbReference>
<dbReference type="PANTHER" id="PTHR11937">
    <property type="entry name" value="ACTIN"/>
    <property type="match status" value="1"/>
</dbReference>
<evidence type="ECO:0000256" key="12">
    <source>
        <dbReference type="ARBA" id="ARBA00061816"/>
    </source>
</evidence>
<dbReference type="FunFam" id="3.90.640.10:FF:000016">
    <property type="entry name" value="ARP5 actin-related protein 5 homolog"/>
    <property type="match status" value="1"/>
</dbReference>
<keyword evidence="5" id="KW-0227">DNA damage</keyword>
<dbReference type="FunFam" id="3.30.420.40:FF:000237">
    <property type="entry name" value="Actin-related protein 5"/>
    <property type="match status" value="1"/>
</dbReference>
<comment type="subunit">
    <text evidence="12">Component of the chromatin remodeling Ino80 complex.</text>
</comment>
<dbReference type="GO" id="GO:0005634">
    <property type="term" value="C:nucleus"/>
    <property type="evidence" value="ECO:0007669"/>
    <property type="project" value="UniProtKB-SubCell"/>
</dbReference>
<evidence type="ECO:0000313" key="14">
    <source>
        <dbReference type="EMBL" id="KAK3910942.1"/>
    </source>
</evidence>
<sequence>MDEKPEFEVFELKDAKTVPDIIHPYTSDLKNGHVPIVIDNGSYNCRVGWATHSKPCLVFKNLVAKTRKERGKKDGELQVGNDITNLEAVRFQLKTQFDRNVAIHMEVQEQIFDHVFFHLGIDSEGSVNHPIVLSEAFLNPNFSRQSMSELLFECYGVPGISYGVDALFSYHCKEEGNLQRSQSGIIINLGYHTIHIIPIIDGVVDVAHARRINIGGFDVTSYMHRLLQLKYPVHCNAITLSRAEELVHNHSFLPEEYGLVLNEWSDQDYYDKHVLRIQLPYVAPPAVSSLTADQQKERRKELAKRLVEINARKRDERLAEDEDMLNQLLDVQNLIHSGQEKAFQVKALSSFDMGSEAELVKQIGNLQARIQRTKQKIAAVNSNEDVVSEEPKPKIPKQTALRLRDGEDAGSWLARLRKERADLVEKKAARQQKRQDMSKRRTAAAQERMRIISELAKRDKKEDNFGMRDEDWDVYKAIRRDGGDSDSEEEQERLVEIEEVLRQHDRTFVEGGELISTNPGEAHQLHVGIEKIRAVEILFQPGMVGIEEAGLAETLGYVLKHYSPENQNKLVSNIFLTGGCATIPGLKERLIREVREIRPFQSVFCVNLSRNPILSAWNGAREFANMPNFSKEFMISKDDFTEKGAEYLKEHKASNVFNASPAPLCQPQTGSTEDVEMEIF</sequence>
<keyword evidence="6" id="KW-0805">Transcription regulation</keyword>
<evidence type="ECO:0000256" key="6">
    <source>
        <dbReference type="ARBA" id="ARBA00023015"/>
    </source>
</evidence>
<evidence type="ECO:0000313" key="15">
    <source>
        <dbReference type="Proteomes" id="UP001219518"/>
    </source>
</evidence>
<reference evidence="14" key="1">
    <citation type="submission" date="2021-07" db="EMBL/GenBank/DDBJ databases">
        <authorList>
            <person name="Catto M.A."/>
            <person name="Jacobson A."/>
            <person name="Kennedy G."/>
            <person name="Labadie P."/>
            <person name="Hunt B.G."/>
            <person name="Srinivasan R."/>
        </authorList>
    </citation>
    <scope>NUCLEOTIDE SEQUENCE</scope>
    <source>
        <strain evidence="14">PL_HMW_Pooled</strain>
        <tissue evidence="14">Head</tissue>
    </source>
</reference>
<evidence type="ECO:0000256" key="2">
    <source>
        <dbReference type="ARBA" id="ARBA00004123"/>
    </source>
</evidence>
<dbReference type="InterPro" id="IPR004000">
    <property type="entry name" value="Actin"/>
</dbReference>
<keyword evidence="7 13" id="KW-0175">Coiled coil</keyword>
<dbReference type="InterPro" id="IPR043129">
    <property type="entry name" value="ATPase_NBD"/>
</dbReference>
<keyword evidence="11" id="KW-0539">Nucleus</keyword>
<evidence type="ECO:0000256" key="11">
    <source>
        <dbReference type="ARBA" id="ARBA00023242"/>
    </source>
</evidence>
<evidence type="ECO:0000256" key="10">
    <source>
        <dbReference type="ARBA" id="ARBA00023204"/>
    </source>
</evidence>
<dbReference type="AlphaFoldDB" id="A0AAE1LAF5"/>
<keyword evidence="15" id="KW-1185">Reference proteome</keyword>
<protein>
    <recommendedName>
        <fullName evidence="4">Actin-related protein 5</fullName>
    </recommendedName>
</protein>
<evidence type="ECO:0000256" key="9">
    <source>
        <dbReference type="ARBA" id="ARBA00023172"/>
    </source>
</evidence>
<evidence type="ECO:0000256" key="3">
    <source>
        <dbReference type="ARBA" id="ARBA00006021"/>
    </source>
</evidence>
<reference evidence="14" key="2">
    <citation type="journal article" date="2023" name="BMC Genomics">
        <title>Pest status, molecular evolution, and epigenetic factors derived from the genome assembly of Frankliniella fusca, a thysanopteran phytovirus vector.</title>
        <authorList>
            <person name="Catto M.A."/>
            <person name="Labadie P.E."/>
            <person name="Jacobson A.L."/>
            <person name="Kennedy G.G."/>
            <person name="Srinivasan R."/>
            <person name="Hunt B.G."/>
        </authorList>
    </citation>
    <scope>NUCLEOTIDE SEQUENCE</scope>
    <source>
        <strain evidence="14">PL_HMW_Pooled</strain>
    </source>
</reference>
<dbReference type="CDD" id="cd10211">
    <property type="entry name" value="ASKHA_NBD_Arp5"/>
    <property type="match status" value="1"/>
</dbReference>
<comment type="function">
    <text evidence="1">Proposed core component of the chromatin remodeling INO80 complex which is involved in transcriptional regulation, DNA replication and probably DNA repair.</text>
</comment>
<comment type="caution">
    <text evidence="14">The sequence shown here is derived from an EMBL/GenBank/DDBJ whole genome shotgun (WGS) entry which is preliminary data.</text>
</comment>
<keyword evidence="10" id="KW-0234">DNA repair</keyword>
<proteinExistence type="inferred from homology"/>
<evidence type="ECO:0000256" key="8">
    <source>
        <dbReference type="ARBA" id="ARBA00023163"/>
    </source>
</evidence>
<accession>A0AAE1LAF5</accession>